<dbReference type="EMBL" id="JALKFT010000021">
    <property type="protein sequence ID" value="MCK9877774.1"/>
    <property type="molecule type" value="Genomic_DNA"/>
</dbReference>
<accession>A0ABT0K1W3</accession>
<comment type="caution">
    <text evidence="2">The sequence shown here is derived from an EMBL/GenBank/DDBJ whole genome shotgun (WGS) entry which is preliminary data.</text>
</comment>
<feature type="region of interest" description="Disordered" evidence="1">
    <location>
        <begin position="75"/>
        <end position="103"/>
    </location>
</feature>
<keyword evidence="3" id="KW-1185">Reference proteome</keyword>
<dbReference type="RefSeq" id="WP_248825956.1">
    <property type="nucleotide sequence ID" value="NZ_JALKFT010000021.1"/>
</dbReference>
<protein>
    <submittedName>
        <fullName evidence="2">Uncharacterized protein</fullName>
    </submittedName>
</protein>
<evidence type="ECO:0000313" key="3">
    <source>
        <dbReference type="Proteomes" id="UP001201873"/>
    </source>
</evidence>
<reference evidence="2 3" key="1">
    <citation type="submission" date="2022-04" db="EMBL/GenBank/DDBJ databases">
        <title>Genome diversity in the genus Frankia.</title>
        <authorList>
            <person name="Carlos-Shanley C."/>
            <person name="Hahn D."/>
        </authorList>
    </citation>
    <scope>NUCLEOTIDE SEQUENCE [LARGE SCALE GENOMIC DNA]</scope>
    <source>
        <strain evidence="2 3">Ag45/Mut15</strain>
    </source>
</reference>
<evidence type="ECO:0000256" key="1">
    <source>
        <dbReference type="SAM" id="MobiDB-lite"/>
    </source>
</evidence>
<organism evidence="2 3">
    <name type="scientific">Frankia umida</name>
    <dbReference type="NCBI Taxonomy" id="573489"/>
    <lineage>
        <taxon>Bacteria</taxon>
        <taxon>Bacillati</taxon>
        <taxon>Actinomycetota</taxon>
        <taxon>Actinomycetes</taxon>
        <taxon>Frankiales</taxon>
        <taxon>Frankiaceae</taxon>
        <taxon>Frankia</taxon>
    </lineage>
</organism>
<gene>
    <name evidence="2" type="ORF">MXD59_18675</name>
</gene>
<evidence type="ECO:0000313" key="2">
    <source>
        <dbReference type="EMBL" id="MCK9877774.1"/>
    </source>
</evidence>
<dbReference type="Proteomes" id="UP001201873">
    <property type="component" value="Unassembled WGS sequence"/>
</dbReference>
<name>A0ABT0K1W3_9ACTN</name>
<sequence>MIRSLLSVLEEATLLVLPQGGQKTARRNAWRAAADLQGSRGSSWLEPVPITPVRPAPGPLLADLRRPEPALGLADLPRADLPRRDRSRRAGMRLLPSAAAAPS</sequence>
<proteinExistence type="predicted"/>